<protein>
    <submittedName>
        <fullName evidence="3">Uncharacterized protein</fullName>
    </submittedName>
</protein>
<name>A0A4Q7MJR4_9MICO</name>
<gene>
    <name evidence="3" type="ORF">EV187_1032</name>
</gene>
<feature type="transmembrane region" description="Helical" evidence="2">
    <location>
        <begin position="51"/>
        <end position="73"/>
    </location>
</feature>
<sequence length="168" mass="17935">MDEDERKWAEASRQPGLELEWIRQNNLMYGGLVGIGIVMVQPFLTVTSLDLSAVICVVAFSVAIPLLAGLVLVTHQEAFMRRASGSKLVTVAQSVAVFFAFTGIVSGFWHVTWMAGAGVLVASALALAVHSAGYTKLMFPRLGRDAASNGSDRSEGSDESDASDDAER</sequence>
<reference evidence="3 4" key="1">
    <citation type="submission" date="2019-02" db="EMBL/GenBank/DDBJ databases">
        <title>Genomic Encyclopedia of Type Strains, Phase IV (KMG-IV): sequencing the most valuable type-strain genomes for metagenomic binning, comparative biology and taxonomic classification.</title>
        <authorList>
            <person name="Goeker M."/>
        </authorList>
    </citation>
    <scope>NUCLEOTIDE SEQUENCE [LARGE SCALE GENOMIC DNA]</scope>
    <source>
        <strain evidence="3 4">DSM 43045</strain>
    </source>
</reference>
<evidence type="ECO:0000313" key="4">
    <source>
        <dbReference type="Proteomes" id="UP000293289"/>
    </source>
</evidence>
<keyword evidence="2" id="KW-0472">Membrane</keyword>
<feature type="transmembrane region" description="Helical" evidence="2">
    <location>
        <begin position="111"/>
        <end position="134"/>
    </location>
</feature>
<keyword evidence="4" id="KW-1185">Reference proteome</keyword>
<dbReference type="EMBL" id="SGWY01000001">
    <property type="protein sequence ID" value="RZS68601.1"/>
    <property type="molecule type" value="Genomic_DNA"/>
</dbReference>
<comment type="caution">
    <text evidence="3">The sequence shown here is derived from an EMBL/GenBank/DDBJ whole genome shotgun (WGS) entry which is preliminary data.</text>
</comment>
<evidence type="ECO:0000313" key="3">
    <source>
        <dbReference type="EMBL" id="RZS68601.1"/>
    </source>
</evidence>
<evidence type="ECO:0000256" key="1">
    <source>
        <dbReference type="SAM" id="MobiDB-lite"/>
    </source>
</evidence>
<accession>A0A4Q7MJR4</accession>
<keyword evidence="2" id="KW-0812">Transmembrane</keyword>
<dbReference type="OrthoDB" id="4557415at2"/>
<keyword evidence="2" id="KW-1133">Transmembrane helix</keyword>
<organism evidence="3 4">
    <name type="scientific">Agromyces ramosus</name>
    <dbReference type="NCBI Taxonomy" id="33879"/>
    <lineage>
        <taxon>Bacteria</taxon>
        <taxon>Bacillati</taxon>
        <taxon>Actinomycetota</taxon>
        <taxon>Actinomycetes</taxon>
        <taxon>Micrococcales</taxon>
        <taxon>Microbacteriaceae</taxon>
        <taxon>Agromyces</taxon>
    </lineage>
</organism>
<dbReference type="Proteomes" id="UP000293289">
    <property type="component" value="Unassembled WGS sequence"/>
</dbReference>
<feature type="region of interest" description="Disordered" evidence="1">
    <location>
        <begin position="145"/>
        <end position="168"/>
    </location>
</feature>
<evidence type="ECO:0000256" key="2">
    <source>
        <dbReference type="SAM" id="Phobius"/>
    </source>
</evidence>
<feature type="compositionally biased region" description="Acidic residues" evidence="1">
    <location>
        <begin position="157"/>
        <end position="168"/>
    </location>
</feature>
<dbReference type="RefSeq" id="WP_130351893.1">
    <property type="nucleotide sequence ID" value="NZ_SGWY01000001.1"/>
</dbReference>
<dbReference type="AlphaFoldDB" id="A0A4Q7MJR4"/>
<proteinExistence type="predicted"/>
<feature type="transmembrane region" description="Helical" evidence="2">
    <location>
        <begin position="85"/>
        <end position="105"/>
    </location>
</feature>
<feature type="transmembrane region" description="Helical" evidence="2">
    <location>
        <begin position="27"/>
        <end position="45"/>
    </location>
</feature>